<proteinExistence type="predicted"/>
<dbReference type="GO" id="GO:0005634">
    <property type="term" value="C:nucleus"/>
    <property type="evidence" value="ECO:0007669"/>
    <property type="project" value="TreeGrafter"/>
</dbReference>
<feature type="region of interest" description="Disordered" evidence="3">
    <location>
        <begin position="424"/>
        <end position="472"/>
    </location>
</feature>
<feature type="region of interest" description="Disordered" evidence="3">
    <location>
        <begin position="257"/>
        <end position="306"/>
    </location>
</feature>
<sequence length="596" mass="65647">MASILRQIVAGPRLQHPEAGLDLCYVTDDIIATSGPSLNFPKRAYRNPLDALVHFLDSKHGPEWCIWEFRAEGTGYPDSEVYGRIHHFPWPDHHPPPFALIPAMMASMRNWVQRLDDNDSKDLDEDGKSSDKAKRVAVVHCKAGKGRSGTVACSYLISEQGWKLEDALQRFTERRMRSGFGPGVSIPSQLRWVGYVDRWAKSMNKKYVERPVEILEIHVWGLRDGVKVAIEGFVEEGKQIKCYHLFHRSEKTVVDDGKTLYGGKDGENGNKKNDSQEPLSAVSGTSSRSLFAPSTESTVTSQSGNSTSTKRINAILLRPSKPVILPSSDVNIDFERRSKAAYTGWAMVTSIAHIWFNAYFEGGDQHASNVFEADWEALDGIKGTTKKGVRALDRLKVVWRYLPPSELGLQKDKKGTDVAAPVAVGQTVTEPKPGEPIPEAEPADWRGQHRDPSDGPLREHEHEQDLDKENVVPRERIAEATDPHHEPVSKGLTIQTEHPLITGASTAAASAASTTLHSFHDLEKELGMRKQTDESQDVSLANSDDELGPGKTRNHKAHVSAAPGAAPGVSVEDNLNVSKGTAEGVQAHSENKADKE</sequence>
<dbReference type="PROSITE" id="PS00383">
    <property type="entry name" value="TYR_PHOSPHATASE_1"/>
    <property type="match status" value="1"/>
</dbReference>
<dbReference type="CDD" id="cd14497">
    <property type="entry name" value="PTP_PTEN-like"/>
    <property type="match status" value="1"/>
</dbReference>
<evidence type="ECO:0000259" key="5">
    <source>
        <dbReference type="PROSITE" id="PS51181"/>
    </source>
</evidence>
<dbReference type="InterPro" id="IPR000387">
    <property type="entry name" value="Tyr_Pase_dom"/>
</dbReference>
<dbReference type="RefSeq" id="XP_022397158.1">
    <property type="nucleotide sequence ID" value="XM_022542380.1"/>
</dbReference>
<dbReference type="VEuPathDB" id="FungiDB:ASPGLDRAFT_156771"/>
<dbReference type="PANTHER" id="PTHR12305">
    <property type="entry name" value="PHOSPHATASE WITH HOMOLOGY TO TENSIN"/>
    <property type="match status" value="1"/>
</dbReference>
<accession>A0A1L9V970</accession>
<dbReference type="GO" id="GO:0005886">
    <property type="term" value="C:plasma membrane"/>
    <property type="evidence" value="ECO:0007669"/>
    <property type="project" value="TreeGrafter"/>
</dbReference>
<dbReference type="GO" id="GO:0004725">
    <property type="term" value="F:protein tyrosine phosphatase activity"/>
    <property type="evidence" value="ECO:0007669"/>
    <property type="project" value="TreeGrafter"/>
</dbReference>
<feature type="region of interest" description="Disordered" evidence="3">
    <location>
        <begin position="522"/>
        <end position="596"/>
    </location>
</feature>
<feature type="compositionally biased region" description="Basic and acidic residues" evidence="3">
    <location>
        <begin position="443"/>
        <end position="472"/>
    </location>
</feature>
<name>A0A1L9V970_ASPGL</name>
<dbReference type="InterPro" id="IPR029023">
    <property type="entry name" value="Tensin_phosphatase"/>
</dbReference>
<feature type="compositionally biased region" description="Polar residues" evidence="3">
    <location>
        <begin position="276"/>
        <end position="306"/>
    </location>
</feature>
<dbReference type="PANTHER" id="PTHR12305:SF81">
    <property type="entry name" value="PHOSPHATIDYLINOSITOL 3,4,5-TRISPHOSPHATE 3-PHOSPHATASE AND DUAL-SPECIFICITY PROTEIN PHOSPHATASE PTEN"/>
    <property type="match status" value="1"/>
</dbReference>
<dbReference type="GO" id="GO:0042995">
    <property type="term" value="C:cell projection"/>
    <property type="evidence" value="ECO:0007669"/>
    <property type="project" value="TreeGrafter"/>
</dbReference>
<dbReference type="GO" id="GO:0046856">
    <property type="term" value="P:phosphatidylinositol dephosphorylation"/>
    <property type="evidence" value="ECO:0007669"/>
    <property type="project" value="TreeGrafter"/>
</dbReference>
<evidence type="ECO:0000313" key="7">
    <source>
        <dbReference type="Proteomes" id="UP000184300"/>
    </source>
</evidence>
<dbReference type="GO" id="GO:0016314">
    <property type="term" value="F:phosphatidylinositol-3,4,5-trisphosphate 3-phosphatase activity"/>
    <property type="evidence" value="ECO:0007669"/>
    <property type="project" value="UniProtKB-EC"/>
</dbReference>
<dbReference type="SUPFAM" id="SSF52799">
    <property type="entry name" value="(Phosphotyrosine protein) phosphatases II"/>
    <property type="match status" value="1"/>
</dbReference>
<dbReference type="PROSITE" id="PS50056">
    <property type="entry name" value="TYR_PHOSPHATASE_2"/>
    <property type="match status" value="1"/>
</dbReference>
<dbReference type="InterPro" id="IPR029021">
    <property type="entry name" value="Prot-tyrosine_phosphatase-like"/>
</dbReference>
<dbReference type="GO" id="GO:0051896">
    <property type="term" value="P:regulation of phosphatidylinositol 3-kinase/protein kinase B signal transduction"/>
    <property type="evidence" value="ECO:0007669"/>
    <property type="project" value="TreeGrafter"/>
</dbReference>
<feature type="domain" description="Phosphatase tensin-type" evidence="5">
    <location>
        <begin position="12"/>
        <end position="203"/>
    </location>
</feature>
<dbReference type="GeneID" id="34458641"/>
<dbReference type="STRING" id="1160497.A0A1L9V970"/>
<evidence type="ECO:0000259" key="4">
    <source>
        <dbReference type="PROSITE" id="PS50056"/>
    </source>
</evidence>
<feature type="domain" description="Tyrosine specific protein phosphatases" evidence="4">
    <location>
        <begin position="109"/>
        <end position="175"/>
    </location>
</feature>
<keyword evidence="7" id="KW-1185">Reference proteome</keyword>
<evidence type="ECO:0000256" key="1">
    <source>
        <dbReference type="ARBA" id="ARBA00013015"/>
    </source>
</evidence>
<protein>
    <recommendedName>
        <fullName evidence="1">phosphatidylinositol-3,4,5-trisphosphate 3-phosphatase</fullName>
        <ecNumber evidence="1">3.1.3.67</ecNumber>
    </recommendedName>
</protein>
<dbReference type="GO" id="GO:0043491">
    <property type="term" value="P:phosphatidylinositol 3-kinase/protein kinase B signal transduction"/>
    <property type="evidence" value="ECO:0007669"/>
    <property type="project" value="TreeGrafter"/>
</dbReference>
<feature type="compositionally biased region" description="Basic and acidic residues" evidence="3">
    <location>
        <begin position="257"/>
        <end position="275"/>
    </location>
</feature>
<feature type="compositionally biased region" description="Basic and acidic residues" evidence="3">
    <location>
        <begin position="522"/>
        <end position="533"/>
    </location>
</feature>
<organism evidence="6 7">
    <name type="scientific">Aspergillus glaucus CBS 516.65</name>
    <dbReference type="NCBI Taxonomy" id="1160497"/>
    <lineage>
        <taxon>Eukaryota</taxon>
        <taxon>Fungi</taxon>
        <taxon>Dikarya</taxon>
        <taxon>Ascomycota</taxon>
        <taxon>Pezizomycotina</taxon>
        <taxon>Eurotiomycetes</taxon>
        <taxon>Eurotiomycetidae</taxon>
        <taxon>Eurotiales</taxon>
        <taxon>Aspergillaceae</taxon>
        <taxon>Aspergillus</taxon>
        <taxon>Aspergillus subgen. Aspergillus</taxon>
    </lineage>
</organism>
<evidence type="ECO:0000256" key="2">
    <source>
        <dbReference type="ARBA" id="ARBA00022801"/>
    </source>
</evidence>
<dbReference type="EC" id="3.1.3.67" evidence="1"/>
<reference evidence="7" key="1">
    <citation type="journal article" date="2017" name="Genome Biol.">
        <title>Comparative genomics reveals high biological diversity and specific adaptations in the industrially and medically important fungal genus Aspergillus.</title>
        <authorList>
            <person name="de Vries R.P."/>
            <person name="Riley R."/>
            <person name="Wiebenga A."/>
            <person name="Aguilar-Osorio G."/>
            <person name="Amillis S."/>
            <person name="Uchima C.A."/>
            <person name="Anderluh G."/>
            <person name="Asadollahi M."/>
            <person name="Askin M."/>
            <person name="Barry K."/>
            <person name="Battaglia E."/>
            <person name="Bayram O."/>
            <person name="Benocci T."/>
            <person name="Braus-Stromeyer S.A."/>
            <person name="Caldana C."/>
            <person name="Canovas D."/>
            <person name="Cerqueira G.C."/>
            <person name="Chen F."/>
            <person name="Chen W."/>
            <person name="Choi C."/>
            <person name="Clum A."/>
            <person name="Dos Santos R.A."/>
            <person name="Damasio A.R."/>
            <person name="Diallinas G."/>
            <person name="Emri T."/>
            <person name="Fekete E."/>
            <person name="Flipphi M."/>
            <person name="Freyberg S."/>
            <person name="Gallo A."/>
            <person name="Gournas C."/>
            <person name="Habgood R."/>
            <person name="Hainaut M."/>
            <person name="Harispe M.L."/>
            <person name="Henrissat B."/>
            <person name="Hilden K.S."/>
            <person name="Hope R."/>
            <person name="Hossain A."/>
            <person name="Karabika E."/>
            <person name="Karaffa L."/>
            <person name="Karanyi Z."/>
            <person name="Krasevec N."/>
            <person name="Kuo A."/>
            <person name="Kusch H."/>
            <person name="LaButti K."/>
            <person name="Lagendijk E.L."/>
            <person name="Lapidus A."/>
            <person name="Levasseur A."/>
            <person name="Lindquist E."/>
            <person name="Lipzen A."/>
            <person name="Logrieco A.F."/>
            <person name="MacCabe A."/>
            <person name="Maekelae M.R."/>
            <person name="Malavazi I."/>
            <person name="Melin P."/>
            <person name="Meyer V."/>
            <person name="Mielnichuk N."/>
            <person name="Miskei M."/>
            <person name="Molnar A.P."/>
            <person name="Mule G."/>
            <person name="Ngan C.Y."/>
            <person name="Orejas M."/>
            <person name="Orosz E."/>
            <person name="Ouedraogo J.P."/>
            <person name="Overkamp K.M."/>
            <person name="Park H.-S."/>
            <person name="Perrone G."/>
            <person name="Piumi F."/>
            <person name="Punt P.J."/>
            <person name="Ram A.F."/>
            <person name="Ramon A."/>
            <person name="Rauscher S."/>
            <person name="Record E."/>
            <person name="Riano-Pachon D.M."/>
            <person name="Robert V."/>
            <person name="Roehrig J."/>
            <person name="Ruller R."/>
            <person name="Salamov A."/>
            <person name="Salih N.S."/>
            <person name="Samson R.A."/>
            <person name="Sandor E."/>
            <person name="Sanguinetti M."/>
            <person name="Schuetze T."/>
            <person name="Sepcic K."/>
            <person name="Shelest E."/>
            <person name="Sherlock G."/>
            <person name="Sophianopoulou V."/>
            <person name="Squina F.M."/>
            <person name="Sun H."/>
            <person name="Susca A."/>
            <person name="Todd R.B."/>
            <person name="Tsang A."/>
            <person name="Unkles S.E."/>
            <person name="van de Wiele N."/>
            <person name="van Rossen-Uffink D."/>
            <person name="Oliveira J.V."/>
            <person name="Vesth T.C."/>
            <person name="Visser J."/>
            <person name="Yu J.-H."/>
            <person name="Zhou M."/>
            <person name="Andersen M.R."/>
            <person name="Archer D.B."/>
            <person name="Baker S.E."/>
            <person name="Benoit I."/>
            <person name="Brakhage A.A."/>
            <person name="Braus G.H."/>
            <person name="Fischer R."/>
            <person name="Frisvad J.C."/>
            <person name="Goldman G.H."/>
            <person name="Houbraken J."/>
            <person name="Oakley B."/>
            <person name="Pocsi I."/>
            <person name="Scazzocchio C."/>
            <person name="Seiboth B."/>
            <person name="vanKuyk P.A."/>
            <person name="Wortman J."/>
            <person name="Dyer P.S."/>
            <person name="Grigoriev I.V."/>
        </authorList>
    </citation>
    <scope>NUCLEOTIDE SEQUENCE [LARGE SCALE GENOMIC DNA]</scope>
    <source>
        <strain evidence="7">CBS 516.65</strain>
    </source>
</reference>
<dbReference type="Gene3D" id="3.90.190.10">
    <property type="entry name" value="Protein tyrosine phosphatase superfamily"/>
    <property type="match status" value="1"/>
</dbReference>
<dbReference type="InterPro" id="IPR000340">
    <property type="entry name" value="Dual-sp_phosphatase_cat-dom"/>
</dbReference>
<dbReference type="EMBL" id="KV878910">
    <property type="protein sequence ID" value="OJJ80460.1"/>
    <property type="molecule type" value="Genomic_DNA"/>
</dbReference>
<evidence type="ECO:0000256" key="3">
    <source>
        <dbReference type="SAM" id="MobiDB-lite"/>
    </source>
</evidence>
<dbReference type="GO" id="GO:0005829">
    <property type="term" value="C:cytosol"/>
    <property type="evidence" value="ECO:0007669"/>
    <property type="project" value="TreeGrafter"/>
</dbReference>
<dbReference type="AlphaFoldDB" id="A0A1L9V970"/>
<dbReference type="Proteomes" id="UP000184300">
    <property type="component" value="Unassembled WGS sequence"/>
</dbReference>
<keyword evidence="2" id="KW-0378">Hydrolase</keyword>
<evidence type="ECO:0000313" key="6">
    <source>
        <dbReference type="EMBL" id="OJJ80460.1"/>
    </source>
</evidence>
<gene>
    <name evidence="6" type="ORF">ASPGLDRAFT_156771</name>
</gene>
<dbReference type="OrthoDB" id="16692at2759"/>
<dbReference type="PROSITE" id="PS51181">
    <property type="entry name" value="PPASE_TENSIN"/>
    <property type="match status" value="1"/>
</dbReference>
<dbReference type="InterPro" id="IPR016130">
    <property type="entry name" value="Tyr_Pase_AS"/>
</dbReference>
<dbReference type="InterPro" id="IPR051281">
    <property type="entry name" value="Dual-spec_lipid-protein_phosph"/>
</dbReference>
<dbReference type="Pfam" id="PF00782">
    <property type="entry name" value="DSPc"/>
    <property type="match status" value="1"/>
</dbReference>